<evidence type="ECO:0000256" key="3">
    <source>
        <dbReference type="ARBA" id="ARBA00021942"/>
    </source>
</evidence>
<dbReference type="FunFam" id="3.90.1380.10:FF:000003">
    <property type="entry name" value="THR4p Threonine synthase"/>
    <property type="match status" value="1"/>
</dbReference>
<reference evidence="9" key="1">
    <citation type="submission" date="2022-03" db="EMBL/GenBank/DDBJ databases">
        <authorList>
            <person name="Martin C."/>
        </authorList>
    </citation>
    <scope>NUCLEOTIDE SEQUENCE</scope>
</reference>
<dbReference type="InterPro" id="IPR037158">
    <property type="entry name" value="Thr_synth_N_sf"/>
</dbReference>
<dbReference type="InterPro" id="IPR051166">
    <property type="entry name" value="Threonine_Synthase"/>
</dbReference>
<keyword evidence="10" id="KW-1185">Reference proteome</keyword>
<accession>A0A8S4NLT2</accession>
<evidence type="ECO:0000256" key="4">
    <source>
        <dbReference type="ARBA" id="ARBA00022898"/>
    </source>
</evidence>
<evidence type="ECO:0000256" key="5">
    <source>
        <dbReference type="ARBA" id="ARBA00023239"/>
    </source>
</evidence>
<dbReference type="EMBL" id="CAIIXF020000005">
    <property type="protein sequence ID" value="CAH1782531.1"/>
    <property type="molecule type" value="Genomic_DNA"/>
</dbReference>
<dbReference type="InterPro" id="IPR001926">
    <property type="entry name" value="TrpB-like_PALP"/>
</dbReference>
<dbReference type="GO" id="GO:0030170">
    <property type="term" value="F:pyridoxal phosphate binding"/>
    <property type="evidence" value="ECO:0007669"/>
    <property type="project" value="TreeGrafter"/>
</dbReference>
<name>A0A8S4NLT2_OWEFU</name>
<dbReference type="SUPFAM" id="SSF53686">
    <property type="entry name" value="Tryptophan synthase beta subunit-like PLP-dependent enzymes"/>
    <property type="match status" value="1"/>
</dbReference>
<sequence>MIRSGDRNVIVIALACASELQIEVYVAFSKGKTYHYIPDHAIARALGPQRSCALPMFHTHTETDTMPGVYHQSKVTVFKQWNLCNDLTGVLLTLVDHPSTVTTTEVMGTIERFIIVVYQPTNSETNLNTMRRHMFTHDRWIPIDYLQHAMQHSIMSCSKEHMYGGKGIYWIQFFLQQFLNQWNGLGAHQDWAYPDGRYCRKHPSYTGWYPQKMKYKSTRGGSSRLSFEDALLSGFQPDGGILLPESIPKVSKETLLSWSKLNFVELAKEILPLYIDESDVPREDLNGILERGFSRFKHPDIAPIAKLNDGLNIMELFHGVTLAFKDLALSCVGQFYEYFLERKQKHVTVVVGTSGDTGSASIEAVRGFKWVDIIVLLPRGRTSRVQELQMTTVLEDNVHVFRVDGTSDDLDYPIKRCFTDAKFATENSLCSINSINWARIVIQIVHIFYAYFRVCTSIGESVEIVIPTGACGNVTGGCVAVKMGLPVQFVCAVNDNDIVARTISSGEFSKSEVVVPTISPAMDIQVPYNMERIWVLFNDMDITPVKQLMEEFEEKGSVNVPQQLKNKISSVISGYKCTNDLVKATMKRCHDENDYLVCPHTAVAVSYHYHQRDSQDEKSTIPQVVIATASPAKFEEAVLAAGLTPQPTEGILALDSLPTRYVDMEANMDWDLMLRNKIKEITKRCS</sequence>
<evidence type="ECO:0000259" key="8">
    <source>
        <dbReference type="Pfam" id="PF14821"/>
    </source>
</evidence>
<comment type="cofactor">
    <cofactor evidence="1 6">
        <name>pyridoxal 5'-phosphate</name>
        <dbReference type="ChEBI" id="CHEBI:597326"/>
    </cofactor>
</comment>
<dbReference type="Pfam" id="PF14821">
    <property type="entry name" value="Thr_synth_N"/>
    <property type="match status" value="1"/>
</dbReference>
<dbReference type="GO" id="GO:0046360">
    <property type="term" value="P:2-oxobutyrate biosynthetic process"/>
    <property type="evidence" value="ECO:0007669"/>
    <property type="project" value="TreeGrafter"/>
</dbReference>
<evidence type="ECO:0000256" key="2">
    <source>
        <dbReference type="ARBA" id="ARBA00005517"/>
    </source>
</evidence>
<dbReference type="GO" id="GO:0016829">
    <property type="term" value="F:lyase activity"/>
    <property type="evidence" value="ECO:0007669"/>
    <property type="project" value="UniProtKB-KW"/>
</dbReference>
<dbReference type="InterPro" id="IPR036052">
    <property type="entry name" value="TrpB-like_PALP_sf"/>
</dbReference>
<dbReference type="Proteomes" id="UP000749559">
    <property type="component" value="Unassembled WGS sequence"/>
</dbReference>
<dbReference type="PANTHER" id="PTHR42690:SF1">
    <property type="entry name" value="THREONINE SYNTHASE-LIKE 2"/>
    <property type="match status" value="1"/>
</dbReference>
<dbReference type="Pfam" id="PF24857">
    <property type="entry name" value="THR4_C"/>
    <property type="match status" value="1"/>
</dbReference>
<dbReference type="FunFam" id="3.40.50.1100:FF:000047">
    <property type="entry name" value="Threonine synthase like 2"/>
    <property type="match status" value="1"/>
</dbReference>
<dbReference type="Gene3D" id="3.90.1380.10">
    <property type="entry name" value="Threonine synthase, N-terminal domain"/>
    <property type="match status" value="1"/>
</dbReference>
<evidence type="ECO:0000256" key="6">
    <source>
        <dbReference type="PIRSR" id="PIRSR604450-51"/>
    </source>
</evidence>
<dbReference type="Gene3D" id="3.40.50.1100">
    <property type="match status" value="2"/>
</dbReference>
<feature type="domain" description="Tryptophan synthase beta chain-like PALP" evidence="7">
    <location>
        <begin position="315"/>
        <end position="539"/>
    </location>
</feature>
<dbReference type="InterPro" id="IPR029144">
    <property type="entry name" value="Thr_synth_N"/>
</dbReference>
<evidence type="ECO:0000256" key="1">
    <source>
        <dbReference type="ARBA" id="ARBA00001933"/>
    </source>
</evidence>
<gene>
    <name evidence="9" type="ORF">OFUS_LOCUS8970</name>
</gene>
<comment type="similarity">
    <text evidence="2">Belongs to the threonine synthase family.</text>
</comment>
<comment type="caution">
    <text evidence="9">The sequence shown here is derived from an EMBL/GenBank/DDBJ whole genome shotgun (WGS) entry which is preliminary data.</text>
</comment>
<evidence type="ECO:0000313" key="9">
    <source>
        <dbReference type="EMBL" id="CAH1782531.1"/>
    </source>
</evidence>
<proteinExistence type="inferred from homology"/>
<dbReference type="AlphaFoldDB" id="A0A8S4NLT2"/>
<evidence type="ECO:0000259" key="7">
    <source>
        <dbReference type="Pfam" id="PF00291"/>
    </source>
</evidence>
<dbReference type="InterPro" id="IPR004450">
    <property type="entry name" value="Thr_synthase-like"/>
</dbReference>
<keyword evidence="5" id="KW-0456">Lyase</keyword>
<dbReference type="PANTHER" id="PTHR42690">
    <property type="entry name" value="THREONINE SYNTHASE FAMILY MEMBER"/>
    <property type="match status" value="1"/>
</dbReference>
<dbReference type="OrthoDB" id="5203861at2759"/>
<keyword evidence="4 6" id="KW-0663">Pyridoxal phosphate</keyword>
<feature type="domain" description="Threonine synthase N-terminal" evidence="8">
    <location>
        <begin position="214"/>
        <end position="292"/>
    </location>
</feature>
<dbReference type="GO" id="GO:0009071">
    <property type="term" value="P:serine family amino acid catabolic process"/>
    <property type="evidence" value="ECO:0007669"/>
    <property type="project" value="TreeGrafter"/>
</dbReference>
<feature type="modified residue" description="N6-(pyridoxal phosphate)lysine" evidence="6">
    <location>
        <position position="325"/>
    </location>
</feature>
<evidence type="ECO:0000313" key="10">
    <source>
        <dbReference type="Proteomes" id="UP000749559"/>
    </source>
</evidence>
<dbReference type="CDD" id="cd01560">
    <property type="entry name" value="Thr-synth_2"/>
    <property type="match status" value="1"/>
</dbReference>
<organism evidence="9 10">
    <name type="scientific">Owenia fusiformis</name>
    <name type="common">Polychaete worm</name>
    <dbReference type="NCBI Taxonomy" id="6347"/>
    <lineage>
        <taxon>Eukaryota</taxon>
        <taxon>Metazoa</taxon>
        <taxon>Spiralia</taxon>
        <taxon>Lophotrochozoa</taxon>
        <taxon>Annelida</taxon>
        <taxon>Polychaeta</taxon>
        <taxon>Sedentaria</taxon>
        <taxon>Canalipalpata</taxon>
        <taxon>Sabellida</taxon>
        <taxon>Oweniida</taxon>
        <taxon>Oweniidae</taxon>
        <taxon>Owenia</taxon>
    </lineage>
</organism>
<dbReference type="NCBIfam" id="TIGR00260">
    <property type="entry name" value="thrC"/>
    <property type="match status" value="1"/>
</dbReference>
<protein>
    <recommendedName>
        <fullName evidence="3">Threonine synthase-like 2</fullName>
    </recommendedName>
</protein>
<dbReference type="Pfam" id="PF00291">
    <property type="entry name" value="PALP"/>
    <property type="match status" value="1"/>
</dbReference>